<evidence type="ECO:0000259" key="6">
    <source>
        <dbReference type="Pfam" id="PF00108"/>
    </source>
</evidence>
<dbReference type="Proteomes" id="UP001201873">
    <property type="component" value="Unassembled WGS sequence"/>
</dbReference>
<dbReference type="EC" id="2.3.1.9" evidence="8"/>
<dbReference type="PANTHER" id="PTHR43853:SF21">
    <property type="entry name" value="STEROID 3-KETOACYL-COA THIOLASE"/>
    <property type="match status" value="1"/>
</dbReference>
<dbReference type="InterPro" id="IPR016039">
    <property type="entry name" value="Thiolase-like"/>
</dbReference>
<dbReference type="RefSeq" id="WP_248823484.1">
    <property type="nucleotide sequence ID" value="NZ_JALKFT010000003.1"/>
</dbReference>
<evidence type="ECO:0000259" key="7">
    <source>
        <dbReference type="Pfam" id="PF02803"/>
    </source>
</evidence>
<gene>
    <name evidence="8" type="ORF">MXD59_03980</name>
</gene>
<protein>
    <submittedName>
        <fullName evidence="8">Acetyl-CoA C-acetyltransferase</fullName>
        <ecNumber evidence="8">2.3.1.9</ecNumber>
    </submittedName>
</protein>
<dbReference type="SUPFAM" id="SSF53901">
    <property type="entry name" value="Thiolase-like"/>
    <property type="match status" value="2"/>
</dbReference>
<dbReference type="NCBIfam" id="TIGR01930">
    <property type="entry name" value="AcCoA-C-Actrans"/>
    <property type="match status" value="1"/>
</dbReference>
<dbReference type="InterPro" id="IPR050215">
    <property type="entry name" value="Thiolase-like_sf_Thiolase"/>
</dbReference>
<evidence type="ECO:0000313" key="8">
    <source>
        <dbReference type="EMBL" id="MCK9874948.1"/>
    </source>
</evidence>
<dbReference type="InterPro" id="IPR020617">
    <property type="entry name" value="Thiolase_C"/>
</dbReference>
<keyword evidence="3 4" id="KW-0012">Acyltransferase</keyword>
<evidence type="ECO:0000256" key="3">
    <source>
        <dbReference type="ARBA" id="ARBA00023315"/>
    </source>
</evidence>
<comment type="caution">
    <text evidence="8">The sequence shown here is derived from an EMBL/GenBank/DDBJ whole genome shotgun (WGS) entry which is preliminary data.</text>
</comment>
<organism evidence="8 9">
    <name type="scientific">Frankia umida</name>
    <dbReference type="NCBI Taxonomy" id="573489"/>
    <lineage>
        <taxon>Bacteria</taxon>
        <taxon>Bacillati</taxon>
        <taxon>Actinomycetota</taxon>
        <taxon>Actinomycetes</taxon>
        <taxon>Frankiales</taxon>
        <taxon>Frankiaceae</taxon>
        <taxon>Frankia</taxon>
    </lineage>
</organism>
<dbReference type="InterPro" id="IPR002155">
    <property type="entry name" value="Thiolase"/>
</dbReference>
<dbReference type="InterPro" id="IPR020613">
    <property type="entry name" value="Thiolase_CS"/>
</dbReference>
<comment type="similarity">
    <text evidence="1 4">Belongs to the thiolase-like superfamily. Thiolase family.</text>
</comment>
<evidence type="ECO:0000256" key="1">
    <source>
        <dbReference type="ARBA" id="ARBA00010982"/>
    </source>
</evidence>
<name>A0ABT0JTT0_9ACTN</name>
<dbReference type="InterPro" id="IPR020616">
    <property type="entry name" value="Thiolase_N"/>
</dbReference>
<sequence>MPDAVVVAAARSPIGRAFKGSLRGLRADDLAATIVRAVLDQIPMLDPHQIDDLILGCGLPGGEQGHNIGRVVAVALGLDNVPGTTVARYCASSMQAVQMAMHAVRAGEGDVFVAAGVEVVSGYVRGNSDNLPGTQNPGYAGAQGHTAARAGGGAPPWTDPRGRGELPDVYMAMGQTAENVAQLTGVGRVEQDAFACRSQNLAEKAINAGFFKREITPVQLPDGTVVDADDGPRPGTTLEALAALHPVFRPDGTVTAGNACPLNDGAAAVVVMSDTRARQLGITPIARVIASGVSGLSPEIMGLGPVEATRRALARAGMTIDDVDLVEINEAFAAQVIPSYRQLGIDLDRLNVHGGAIALGHPFGMTGARLLTTLVNGLRTTDTTIGLETTCIGGGQGMALIIERLS</sequence>
<proteinExistence type="inferred from homology"/>
<dbReference type="PANTHER" id="PTHR43853">
    <property type="entry name" value="3-KETOACYL-COA THIOLASE, PEROXISOMAL"/>
    <property type="match status" value="1"/>
</dbReference>
<feature type="domain" description="Thiolase C-terminal" evidence="7">
    <location>
        <begin position="283"/>
        <end position="404"/>
    </location>
</feature>
<dbReference type="Pfam" id="PF02803">
    <property type="entry name" value="Thiolase_C"/>
    <property type="match status" value="1"/>
</dbReference>
<accession>A0ABT0JTT0</accession>
<keyword evidence="9" id="KW-1185">Reference proteome</keyword>
<evidence type="ECO:0000313" key="9">
    <source>
        <dbReference type="Proteomes" id="UP001201873"/>
    </source>
</evidence>
<keyword evidence="2 4" id="KW-0808">Transferase</keyword>
<feature type="region of interest" description="Disordered" evidence="5">
    <location>
        <begin position="137"/>
        <end position="164"/>
    </location>
</feature>
<evidence type="ECO:0000256" key="5">
    <source>
        <dbReference type="SAM" id="MobiDB-lite"/>
    </source>
</evidence>
<dbReference type="EMBL" id="JALKFT010000003">
    <property type="protein sequence ID" value="MCK9874948.1"/>
    <property type="molecule type" value="Genomic_DNA"/>
</dbReference>
<dbReference type="CDD" id="cd00751">
    <property type="entry name" value="thiolase"/>
    <property type="match status" value="1"/>
</dbReference>
<dbReference type="Pfam" id="PF00108">
    <property type="entry name" value="Thiolase_N"/>
    <property type="match status" value="1"/>
</dbReference>
<dbReference type="Gene3D" id="3.40.47.10">
    <property type="match status" value="1"/>
</dbReference>
<dbReference type="GO" id="GO:0003985">
    <property type="term" value="F:acetyl-CoA C-acetyltransferase activity"/>
    <property type="evidence" value="ECO:0007669"/>
    <property type="project" value="UniProtKB-EC"/>
</dbReference>
<dbReference type="PROSITE" id="PS00737">
    <property type="entry name" value="THIOLASE_2"/>
    <property type="match status" value="1"/>
</dbReference>
<feature type="domain" description="Thiolase N-terminal" evidence="6">
    <location>
        <begin position="5"/>
        <end position="274"/>
    </location>
</feature>
<dbReference type="NCBIfam" id="NF005890">
    <property type="entry name" value="PRK07851.1"/>
    <property type="match status" value="1"/>
</dbReference>
<evidence type="ECO:0000256" key="4">
    <source>
        <dbReference type="RuleBase" id="RU003557"/>
    </source>
</evidence>
<evidence type="ECO:0000256" key="2">
    <source>
        <dbReference type="ARBA" id="ARBA00022679"/>
    </source>
</evidence>
<reference evidence="8 9" key="1">
    <citation type="submission" date="2022-04" db="EMBL/GenBank/DDBJ databases">
        <title>Genome diversity in the genus Frankia.</title>
        <authorList>
            <person name="Carlos-Shanley C."/>
            <person name="Hahn D."/>
        </authorList>
    </citation>
    <scope>NUCLEOTIDE SEQUENCE [LARGE SCALE GENOMIC DNA]</scope>
    <source>
        <strain evidence="8 9">Ag45/Mut15</strain>
    </source>
</reference>
<dbReference type="PIRSF" id="PIRSF000429">
    <property type="entry name" value="Ac-CoA_Ac_transf"/>
    <property type="match status" value="1"/>
</dbReference>